<dbReference type="Proteomes" id="UP000215914">
    <property type="component" value="Chromosome 7"/>
</dbReference>
<reference evidence="5" key="2">
    <citation type="submission" date="2017-02" db="EMBL/GenBank/DDBJ databases">
        <title>Sunflower complete genome.</title>
        <authorList>
            <person name="Langlade N."/>
            <person name="Munos S."/>
        </authorList>
    </citation>
    <scope>NUCLEOTIDE SEQUENCE [LARGE SCALE GENOMIC DNA]</scope>
    <source>
        <tissue evidence="5">Leaves</tissue>
    </source>
</reference>
<keyword evidence="1" id="KW-0863">Zinc-finger</keyword>
<dbReference type="Gramene" id="mRNA:HanXRQr2_Chr07g0300851">
    <property type="protein sequence ID" value="CDS:HanXRQr2_Chr07g0300851.1"/>
    <property type="gene ID" value="HanXRQr2_Chr07g0300851"/>
</dbReference>
<evidence type="ECO:0000313" key="6">
    <source>
        <dbReference type="Proteomes" id="UP000215914"/>
    </source>
</evidence>
<evidence type="ECO:0000313" key="5">
    <source>
        <dbReference type="EMBL" id="OTG20560.1"/>
    </source>
</evidence>
<keyword evidence="2" id="KW-0812">Transmembrane</keyword>
<accession>A0A251UB24</accession>
<dbReference type="InterPro" id="IPR045899">
    <property type="entry name" value="ATL71-like"/>
</dbReference>
<dbReference type="Pfam" id="PF13639">
    <property type="entry name" value="zf-RING_2"/>
    <property type="match status" value="1"/>
</dbReference>
<dbReference type="EMBL" id="CM007896">
    <property type="protein sequence ID" value="OTG20560.1"/>
    <property type="molecule type" value="Genomic_DNA"/>
</dbReference>
<evidence type="ECO:0000256" key="2">
    <source>
        <dbReference type="SAM" id="Phobius"/>
    </source>
</evidence>
<dbReference type="SUPFAM" id="SSF57850">
    <property type="entry name" value="RING/U-box"/>
    <property type="match status" value="1"/>
</dbReference>
<feature type="transmembrane region" description="Helical" evidence="2">
    <location>
        <begin position="21"/>
        <end position="40"/>
    </location>
</feature>
<evidence type="ECO:0000259" key="3">
    <source>
        <dbReference type="PROSITE" id="PS50089"/>
    </source>
</evidence>
<dbReference type="PROSITE" id="PS50089">
    <property type="entry name" value="ZF_RING_2"/>
    <property type="match status" value="1"/>
</dbReference>
<dbReference type="InParanoid" id="A0A251UB24"/>
<feature type="domain" description="RING-type" evidence="3">
    <location>
        <begin position="102"/>
        <end position="142"/>
    </location>
</feature>
<dbReference type="AlphaFoldDB" id="A0A251UB24"/>
<keyword evidence="2" id="KW-1133">Transmembrane helix</keyword>
<keyword evidence="1" id="KW-0862">Zinc</keyword>
<dbReference type="GO" id="GO:0008270">
    <property type="term" value="F:zinc ion binding"/>
    <property type="evidence" value="ECO:0007669"/>
    <property type="project" value="UniProtKB-KW"/>
</dbReference>
<keyword evidence="6" id="KW-1185">Reference proteome</keyword>
<protein>
    <submittedName>
        <fullName evidence="5">Putative zinc finger, RING/FYVE/PHD-type</fullName>
    </submittedName>
    <submittedName>
        <fullName evidence="4">Transcription factor C2H2 family</fullName>
    </submittedName>
</protein>
<dbReference type="SMART" id="SM00184">
    <property type="entry name" value="RING"/>
    <property type="match status" value="1"/>
</dbReference>
<keyword evidence="1" id="KW-0479">Metal-binding</keyword>
<reference evidence="4" key="3">
    <citation type="submission" date="2020-06" db="EMBL/GenBank/DDBJ databases">
        <title>Helianthus annuus Genome sequencing and assembly Release 2.</title>
        <authorList>
            <person name="Gouzy J."/>
            <person name="Langlade N."/>
            <person name="Munos S."/>
        </authorList>
    </citation>
    <scope>NUCLEOTIDE SEQUENCE</scope>
    <source>
        <tissue evidence="4">Leaves</tissue>
    </source>
</reference>
<dbReference type="PANTHER" id="PTHR46719:SF16">
    <property type="entry name" value="ZINC FINGER, RING_FYVE_PHD-TYPE-RELATED"/>
    <property type="match status" value="1"/>
</dbReference>
<dbReference type="InterPro" id="IPR013083">
    <property type="entry name" value="Znf_RING/FYVE/PHD"/>
</dbReference>
<name>A0A251UB24_HELAN</name>
<reference evidence="4 6" key="1">
    <citation type="journal article" date="2017" name="Nature">
        <title>The sunflower genome provides insights into oil metabolism, flowering and Asterid evolution.</title>
        <authorList>
            <person name="Badouin H."/>
            <person name="Gouzy J."/>
            <person name="Grassa C.J."/>
            <person name="Murat F."/>
            <person name="Staton S.E."/>
            <person name="Cottret L."/>
            <person name="Lelandais-Briere C."/>
            <person name="Owens G.L."/>
            <person name="Carrere S."/>
            <person name="Mayjonade B."/>
            <person name="Legrand L."/>
            <person name="Gill N."/>
            <person name="Kane N.C."/>
            <person name="Bowers J.E."/>
            <person name="Hubner S."/>
            <person name="Bellec A."/>
            <person name="Berard A."/>
            <person name="Berges H."/>
            <person name="Blanchet N."/>
            <person name="Boniface M.C."/>
            <person name="Brunel D."/>
            <person name="Catrice O."/>
            <person name="Chaidir N."/>
            <person name="Claudel C."/>
            <person name="Donnadieu C."/>
            <person name="Faraut T."/>
            <person name="Fievet G."/>
            <person name="Helmstetter N."/>
            <person name="King M."/>
            <person name="Knapp S.J."/>
            <person name="Lai Z."/>
            <person name="Le Paslier M.C."/>
            <person name="Lippi Y."/>
            <person name="Lorenzon L."/>
            <person name="Mandel J.R."/>
            <person name="Marage G."/>
            <person name="Marchand G."/>
            <person name="Marquand E."/>
            <person name="Bret-Mestries E."/>
            <person name="Morien E."/>
            <person name="Nambeesan S."/>
            <person name="Nguyen T."/>
            <person name="Pegot-Espagnet P."/>
            <person name="Pouilly N."/>
            <person name="Raftis F."/>
            <person name="Sallet E."/>
            <person name="Schiex T."/>
            <person name="Thomas J."/>
            <person name="Vandecasteele C."/>
            <person name="Vares D."/>
            <person name="Vear F."/>
            <person name="Vautrin S."/>
            <person name="Crespi M."/>
            <person name="Mangin B."/>
            <person name="Burke J.M."/>
            <person name="Salse J."/>
            <person name="Munos S."/>
            <person name="Vincourt P."/>
            <person name="Rieseberg L.H."/>
            <person name="Langlade N.B."/>
        </authorList>
    </citation>
    <scope>NUCLEOTIDE SEQUENCE [LARGE SCALE GENOMIC DNA]</scope>
    <source>
        <strain evidence="6">cv. SF193</strain>
        <tissue evidence="4">Leaves</tissue>
    </source>
</reference>
<dbReference type="CDD" id="cd16454">
    <property type="entry name" value="RING-H2_PA-TM-RING"/>
    <property type="match status" value="1"/>
</dbReference>
<keyword evidence="2" id="KW-0472">Membrane</keyword>
<evidence type="ECO:0000256" key="1">
    <source>
        <dbReference type="PROSITE-ProRule" id="PRU00175"/>
    </source>
</evidence>
<dbReference type="Gene3D" id="3.30.40.10">
    <property type="entry name" value="Zinc/RING finger domain, C3HC4 (zinc finger)"/>
    <property type="match status" value="1"/>
</dbReference>
<evidence type="ECO:0000313" key="4">
    <source>
        <dbReference type="EMBL" id="KAF5799115.1"/>
    </source>
</evidence>
<gene>
    <name evidence="5" type="ORF">HannXRQ_Chr07g0194461</name>
    <name evidence="4" type="ORF">HanXRQr2_Chr07g0300851</name>
</gene>
<dbReference type="EMBL" id="MNCJ02000322">
    <property type="protein sequence ID" value="KAF5799115.1"/>
    <property type="molecule type" value="Genomic_DNA"/>
</dbReference>
<sequence length="157" mass="17842">MVVPPHTTPGPAGNPSGNHDYLFVVGFVCTFLLLITITYVSCRRKNSRSLPPPSTTASNNDIIRFTRGLDDHVIVTFPTFVYSETTTTPDHKIIEDENGSNCSICLEDYKPLDVVRLFPECSHVYHVSCIDTWLKTHPTCPMEWRTQEFFHRGAKHF</sequence>
<proteinExistence type="predicted"/>
<dbReference type="InterPro" id="IPR001841">
    <property type="entry name" value="Znf_RING"/>
</dbReference>
<organism evidence="5 6">
    <name type="scientific">Helianthus annuus</name>
    <name type="common">Common sunflower</name>
    <dbReference type="NCBI Taxonomy" id="4232"/>
    <lineage>
        <taxon>Eukaryota</taxon>
        <taxon>Viridiplantae</taxon>
        <taxon>Streptophyta</taxon>
        <taxon>Embryophyta</taxon>
        <taxon>Tracheophyta</taxon>
        <taxon>Spermatophyta</taxon>
        <taxon>Magnoliopsida</taxon>
        <taxon>eudicotyledons</taxon>
        <taxon>Gunneridae</taxon>
        <taxon>Pentapetalae</taxon>
        <taxon>asterids</taxon>
        <taxon>campanulids</taxon>
        <taxon>Asterales</taxon>
        <taxon>Asteraceae</taxon>
        <taxon>Asteroideae</taxon>
        <taxon>Heliantheae alliance</taxon>
        <taxon>Heliantheae</taxon>
        <taxon>Helianthus</taxon>
    </lineage>
</organism>
<dbReference type="PANTHER" id="PTHR46719">
    <property type="entry name" value="TRANSCRIPTION FACTOR C2H2 FAMILY-RELATED"/>
    <property type="match status" value="1"/>
</dbReference>